<dbReference type="PANTHER" id="PTHR44675:SF1">
    <property type="entry name" value="P21-ACTIVATED PROTEIN KINASE-INTERACTING PROTEIN 1"/>
    <property type="match status" value="1"/>
</dbReference>
<dbReference type="Pfam" id="PF00400">
    <property type="entry name" value="WD40"/>
    <property type="match status" value="4"/>
</dbReference>
<evidence type="ECO:0000256" key="3">
    <source>
        <dbReference type="ARBA" id="ARBA00022737"/>
    </source>
</evidence>
<evidence type="ECO:0000256" key="5">
    <source>
        <dbReference type="SAM" id="MobiDB-lite"/>
    </source>
</evidence>
<accession>A0A9N9AS70</accession>
<keyword evidence="7" id="KW-1185">Reference proteome</keyword>
<dbReference type="PROSITE" id="PS00678">
    <property type="entry name" value="WD_REPEATS_1"/>
    <property type="match status" value="2"/>
</dbReference>
<dbReference type="AlphaFoldDB" id="A0A9N9AS70"/>
<keyword evidence="1" id="KW-0690">Ribosome biogenesis</keyword>
<reference evidence="6" key="1">
    <citation type="submission" date="2021-06" db="EMBL/GenBank/DDBJ databases">
        <authorList>
            <person name="Kallberg Y."/>
            <person name="Tangrot J."/>
            <person name="Rosling A."/>
        </authorList>
    </citation>
    <scope>NUCLEOTIDE SEQUENCE</scope>
    <source>
        <strain evidence="6">MT106</strain>
    </source>
</reference>
<dbReference type="InterPro" id="IPR051959">
    <property type="entry name" value="PAK1-Kinase_Regulator"/>
</dbReference>
<dbReference type="InterPro" id="IPR020472">
    <property type="entry name" value="WD40_PAC1"/>
</dbReference>
<dbReference type="SMART" id="SM00320">
    <property type="entry name" value="WD40"/>
    <property type="match status" value="5"/>
</dbReference>
<evidence type="ECO:0000256" key="4">
    <source>
        <dbReference type="PROSITE-ProRule" id="PRU00221"/>
    </source>
</evidence>
<keyword evidence="2 4" id="KW-0853">WD repeat</keyword>
<dbReference type="CDD" id="cd00200">
    <property type="entry name" value="WD40"/>
    <property type="match status" value="1"/>
</dbReference>
<comment type="caution">
    <text evidence="6">The sequence shown here is derived from an EMBL/GenBank/DDBJ whole genome shotgun (WGS) entry which is preliminary data.</text>
</comment>
<dbReference type="InterPro" id="IPR019775">
    <property type="entry name" value="WD40_repeat_CS"/>
</dbReference>
<evidence type="ECO:0000313" key="6">
    <source>
        <dbReference type="EMBL" id="CAG8539753.1"/>
    </source>
</evidence>
<feature type="repeat" description="WD" evidence="4">
    <location>
        <begin position="150"/>
        <end position="190"/>
    </location>
</feature>
<gene>
    <name evidence="6" type="ORF">AGERDE_LOCUS6124</name>
</gene>
<feature type="region of interest" description="Disordered" evidence="5">
    <location>
        <begin position="1"/>
        <end position="66"/>
    </location>
</feature>
<evidence type="ECO:0000256" key="1">
    <source>
        <dbReference type="ARBA" id="ARBA00022517"/>
    </source>
</evidence>
<dbReference type="InterPro" id="IPR036322">
    <property type="entry name" value="WD40_repeat_dom_sf"/>
</dbReference>
<feature type="compositionally biased region" description="Basic and acidic residues" evidence="5">
    <location>
        <begin position="39"/>
        <end position="53"/>
    </location>
</feature>
<dbReference type="PROSITE" id="PS50082">
    <property type="entry name" value="WD_REPEATS_2"/>
    <property type="match status" value="3"/>
</dbReference>
<keyword evidence="3" id="KW-0677">Repeat</keyword>
<dbReference type="InterPro" id="IPR001680">
    <property type="entry name" value="WD40_rpt"/>
</dbReference>
<dbReference type="SUPFAM" id="SSF50978">
    <property type="entry name" value="WD40 repeat-like"/>
    <property type="match status" value="1"/>
</dbReference>
<dbReference type="EMBL" id="CAJVPL010000912">
    <property type="protein sequence ID" value="CAG8539753.1"/>
    <property type="molecule type" value="Genomic_DNA"/>
</dbReference>
<evidence type="ECO:0000313" key="7">
    <source>
        <dbReference type="Proteomes" id="UP000789831"/>
    </source>
</evidence>
<dbReference type="Gene3D" id="2.130.10.10">
    <property type="entry name" value="YVTN repeat-like/Quinoprotein amine dehydrogenase"/>
    <property type="match status" value="2"/>
</dbReference>
<dbReference type="PRINTS" id="PR00320">
    <property type="entry name" value="GPROTEINBRPT"/>
</dbReference>
<feature type="repeat" description="WD" evidence="4">
    <location>
        <begin position="191"/>
        <end position="232"/>
    </location>
</feature>
<name>A0A9N9AS70_9GLOM</name>
<dbReference type="GO" id="GO:0042254">
    <property type="term" value="P:ribosome biogenesis"/>
    <property type="evidence" value="ECO:0007669"/>
    <property type="project" value="UniProtKB-KW"/>
</dbReference>
<dbReference type="OrthoDB" id="308449at2759"/>
<protein>
    <submittedName>
        <fullName evidence="6">8898_t:CDS:1</fullName>
    </submittedName>
</protein>
<dbReference type="PROSITE" id="PS50294">
    <property type="entry name" value="WD_REPEATS_REGION"/>
    <property type="match status" value="1"/>
</dbReference>
<sequence>MPKEKNSLAKKLNHASLNNPSDSNKKEQPSASKKRIVSKKNDPVAIREKHDNDTNTSMSKITTSNNSSTLKTKKFRVIAGSYERILYGIDAKWIKSNEESKLHLEPIFIFPAHIGCIKTVAVGGRYLASGSTDEIIKLYDLKKTKELGSLIQHQGSITTIQFHNRSHMLSGSDDGNICIWRTKDWECLKIMKGHKGRVNSLAIHPSGKIALSVSNDKTVRLWNLMTGRKANSNKIGKEGEIVVWNTTGEHYAILMNNEIDIYSVKQNAQVVHKFQQQSRYICMKFYEHRELGELLITGSEDKAINVYDINSNKCLVTLIGHKNRVKAIDIIHSIPDEKSISPLTILASASSDGAINVWNLSEALEFSKNNNHDIQNNQSDNNPIAFTKTLASYDTKSRLTCLVFSGGFSDVEEDDIGEDDNNDIGMVDEDSE</sequence>
<feature type="region of interest" description="Disordered" evidence="5">
    <location>
        <begin position="413"/>
        <end position="432"/>
    </location>
</feature>
<organism evidence="6 7">
    <name type="scientific">Ambispora gerdemannii</name>
    <dbReference type="NCBI Taxonomy" id="144530"/>
    <lineage>
        <taxon>Eukaryota</taxon>
        <taxon>Fungi</taxon>
        <taxon>Fungi incertae sedis</taxon>
        <taxon>Mucoromycota</taxon>
        <taxon>Glomeromycotina</taxon>
        <taxon>Glomeromycetes</taxon>
        <taxon>Archaeosporales</taxon>
        <taxon>Ambisporaceae</taxon>
        <taxon>Ambispora</taxon>
    </lineage>
</organism>
<evidence type="ECO:0000256" key="2">
    <source>
        <dbReference type="ARBA" id="ARBA00022574"/>
    </source>
</evidence>
<feature type="repeat" description="WD" evidence="4">
    <location>
        <begin position="292"/>
        <end position="317"/>
    </location>
</feature>
<proteinExistence type="predicted"/>
<dbReference type="PANTHER" id="PTHR44675">
    <property type="entry name" value="PAK1 INTERACTING PROTEIN 1"/>
    <property type="match status" value="1"/>
</dbReference>
<feature type="compositionally biased region" description="Low complexity" evidence="5">
    <location>
        <begin position="54"/>
        <end position="66"/>
    </location>
</feature>
<dbReference type="Proteomes" id="UP000789831">
    <property type="component" value="Unassembled WGS sequence"/>
</dbReference>
<dbReference type="InterPro" id="IPR015943">
    <property type="entry name" value="WD40/YVTN_repeat-like_dom_sf"/>
</dbReference>